<feature type="domain" description="OmpA-like" evidence="4">
    <location>
        <begin position="483"/>
        <end position="592"/>
    </location>
</feature>
<evidence type="ECO:0000256" key="3">
    <source>
        <dbReference type="ARBA" id="ARBA00023237"/>
    </source>
</evidence>
<dbReference type="PROSITE" id="PS50005">
    <property type="entry name" value="TPR"/>
    <property type="match status" value="1"/>
</dbReference>
<dbReference type="Pfam" id="PF13414">
    <property type="entry name" value="TPR_11"/>
    <property type="match status" value="1"/>
</dbReference>
<dbReference type="GO" id="GO:0009279">
    <property type="term" value="C:cell outer membrane"/>
    <property type="evidence" value="ECO:0007669"/>
    <property type="project" value="UniProtKB-SubCell"/>
</dbReference>
<evidence type="ECO:0000256" key="2">
    <source>
        <dbReference type="ARBA" id="ARBA00023136"/>
    </source>
</evidence>
<evidence type="ECO:0000259" key="4">
    <source>
        <dbReference type="PROSITE" id="PS51123"/>
    </source>
</evidence>
<reference evidence="5" key="1">
    <citation type="submission" date="2018-05" db="EMBL/GenBank/DDBJ databases">
        <authorList>
            <person name="Lanie J.A."/>
            <person name="Ng W.-L."/>
            <person name="Kazmierczak K.M."/>
            <person name="Andrzejewski T.M."/>
            <person name="Davidsen T.M."/>
            <person name="Wayne K.J."/>
            <person name="Tettelin H."/>
            <person name="Glass J.I."/>
            <person name="Rusch D."/>
            <person name="Podicherti R."/>
            <person name="Tsui H.-C.T."/>
            <person name="Winkler M.E."/>
        </authorList>
    </citation>
    <scope>NUCLEOTIDE SEQUENCE</scope>
</reference>
<accession>A0A381Q9N8</accession>
<comment type="subcellular location">
    <subcellularLocation>
        <location evidence="1">Cell outer membrane</location>
    </subcellularLocation>
</comment>
<dbReference type="EMBL" id="UINC01001249">
    <property type="protein sequence ID" value="SUZ75564.1"/>
    <property type="molecule type" value="Genomic_DNA"/>
</dbReference>
<gene>
    <name evidence="5" type="ORF">METZ01_LOCUS28418</name>
</gene>
<protein>
    <recommendedName>
        <fullName evidence="4">OmpA-like domain-containing protein</fullName>
    </recommendedName>
</protein>
<dbReference type="InterPro" id="IPR006665">
    <property type="entry name" value="OmpA-like"/>
</dbReference>
<dbReference type="PROSITE" id="PS51123">
    <property type="entry name" value="OMPA_2"/>
    <property type="match status" value="1"/>
</dbReference>
<dbReference type="CDD" id="cd07185">
    <property type="entry name" value="OmpA_C-like"/>
    <property type="match status" value="1"/>
</dbReference>
<evidence type="ECO:0000256" key="1">
    <source>
        <dbReference type="ARBA" id="ARBA00004442"/>
    </source>
</evidence>
<dbReference type="InterPro" id="IPR050330">
    <property type="entry name" value="Bact_OuterMem_StrucFunc"/>
</dbReference>
<dbReference type="InterPro" id="IPR011659">
    <property type="entry name" value="WD40"/>
</dbReference>
<dbReference type="SUPFAM" id="SSF48452">
    <property type="entry name" value="TPR-like"/>
    <property type="match status" value="1"/>
</dbReference>
<evidence type="ECO:0000313" key="5">
    <source>
        <dbReference type="EMBL" id="SUZ75564.1"/>
    </source>
</evidence>
<dbReference type="InterPro" id="IPR011990">
    <property type="entry name" value="TPR-like_helical_dom_sf"/>
</dbReference>
<dbReference type="PANTHER" id="PTHR30329">
    <property type="entry name" value="STATOR ELEMENT OF FLAGELLAR MOTOR COMPLEX"/>
    <property type="match status" value="1"/>
</dbReference>
<dbReference type="SUPFAM" id="SSF82171">
    <property type="entry name" value="DPP6 N-terminal domain-like"/>
    <property type="match status" value="1"/>
</dbReference>
<organism evidence="5">
    <name type="scientific">marine metagenome</name>
    <dbReference type="NCBI Taxonomy" id="408172"/>
    <lineage>
        <taxon>unclassified sequences</taxon>
        <taxon>metagenomes</taxon>
        <taxon>ecological metagenomes</taxon>
    </lineage>
</organism>
<dbReference type="InterPro" id="IPR036737">
    <property type="entry name" value="OmpA-like_sf"/>
</dbReference>
<dbReference type="Gene3D" id="1.25.40.10">
    <property type="entry name" value="Tetratricopeptide repeat domain"/>
    <property type="match status" value="1"/>
</dbReference>
<feature type="non-terminal residue" evidence="5">
    <location>
        <position position="1"/>
    </location>
</feature>
<dbReference type="InterPro" id="IPR006664">
    <property type="entry name" value="OMP_bac"/>
</dbReference>
<dbReference type="Gene3D" id="3.30.1330.60">
    <property type="entry name" value="OmpA-like domain"/>
    <property type="match status" value="1"/>
</dbReference>
<dbReference type="SMART" id="SM00028">
    <property type="entry name" value="TPR"/>
    <property type="match status" value="1"/>
</dbReference>
<name>A0A381Q9N8_9ZZZZ</name>
<proteinExistence type="predicted"/>
<sequence>VLSKDKKYEKLYLKGNEFFKIGEFDDAITYFKKAININSSYCPAIYKLGLSYKKLHDFKSFVEAFESYGDVLCEKFDDEVKFQLGEYHFLNGKIFLSQKYLNGINEKENFPLLSKYLINIRYYLNHQFDSSLFYFESKSSISHYTFQYSPFINSSLNRIYFTGREGMNLFDDEDIFYVEKDKYDSWKIPNKLSSKINTQNNEGSISFSSNSKFMVYTSCELNFKKNSCDLFYSEMIDGIWTIPKKMDQNINSKYWDSQPNLSSNGNILFFVSNRPGGQGGRDIWYSIRTNVGWSRAKNLSGEVNTEFDDIAPFISENMLDFYFSSNRANSFGGFDIYRASNFNMDFGNINNLGLEINNQLDQSSFVMGDGMVVYTEENIFNSKVKSKLIIGKVNPIIDKDLNYHLSFLVMDSLTKKILRPNIALINSKINDDLFTIDFNYEGRVYIERQNFEGENFLLNLRGYEPKIIKSQKVKTDLIVLMNRMKSYFVLENVYFDFDKYDLNVEVKKYLDIIHTWLLKNQNLNIEIGGHTDDVGKDVYNMNLSSKRAYSVYEYLTSKGGVDNLSYKGYGNTKPREDEVENSKNRRIEFKIL</sequence>
<dbReference type="AlphaFoldDB" id="A0A381Q9N8"/>
<dbReference type="PRINTS" id="PR01021">
    <property type="entry name" value="OMPADOMAIN"/>
</dbReference>
<dbReference type="InterPro" id="IPR019734">
    <property type="entry name" value="TPR_rpt"/>
</dbReference>
<dbReference type="PANTHER" id="PTHR30329:SF21">
    <property type="entry name" value="LIPOPROTEIN YIAD-RELATED"/>
    <property type="match status" value="1"/>
</dbReference>
<dbReference type="Pfam" id="PF07676">
    <property type="entry name" value="PD40"/>
    <property type="match status" value="3"/>
</dbReference>
<keyword evidence="3" id="KW-0998">Cell outer membrane</keyword>
<dbReference type="Pfam" id="PF00691">
    <property type="entry name" value="OmpA"/>
    <property type="match status" value="1"/>
</dbReference>
<dbReference type="SUPFAM" id="SSF103088">
    <property type="entry name" value="OmpA-like"/>
    <property type="match status" value="1"/>
</dbReference>
<keyword evidence="2" id="KW-0472">Membrane</keyword>